<dbReference type="Gene3D" id="3.20.20.140">
    <property type="entry name" value="Metal-dependent hydrolases"/>
    <property type="match status" value="1"/>
</dbReference>
<dbReference type="AlphaFoldDB" id="A0A1I4NDT1"/>
<evidence type="ECO:0000256" key="3">
    <source>
        <dbReference type="ARBA" id="ARBA00022801"/>
    </source>
</evidence>
<dbReference type="PANTHER" id="PTHR11113:SF6">
    <property type="entry name" value="ADENINE DEAMINASE YERA-RELATED"/>
    <property type="match status" value="1"/>
</dbReference>
<evidence type="ECO:0000313" key="7">
    <source>
        <dbReference type="EMBL" id="SFM13440.1"/>
    </source>
</evidence>
<evidence type="ECO:0000256" key="2">
    <source>
        <dbReference type="ARBA" id="ARBA00012782"/>
    </source>
</evidence>
<dbReference type="InterPro" id="IPR032466">
    <property type="entry name" value="Metal_Hydrolase"/>
</dbReference>
<dbReference type="Proteomes" id="UP000199668">
    <property type="component" value="Unassembled WGS sequence"/>
</dbReference>
<dbReference type="Gene3D" id="2.30.40.10">
    <property type="entry name" value="Urease, subunit C, domain 1"/>
    <property type="match status" value="1"/>
</dbReference>
<dbReference type="SUPFAM" id="SSF51556">
    <property type="entry name" value="Metallo-dependent hydrolases"/>
    <property type="match status" value="1"/>
</dbReference>
<dbReference type="Pfam" id="PF13382">
    <property type="entry name" value="Adenine_deam_C"/>
    <property type="match status" value="1"/>
</dbReference>
<accession>A0A1I4NDT1</accession>
<dbReference type="Pfam" id="PF01979">
    <property type="entry name" value="Amidohydro_1"/>
    <property type="match status" value="1"/>
</dbReference>
<organism evidence="7 8">
    <name type="scientific">Salibacterium qingdaonense</name>
    <dbReference type="NCBI Taxonomy" id="266892"/>
    <lineage>
        <taxon>Bacteria</taxon>
        <taxon>Bacillati</taxon>
        <taxon>Bacillota</taxon>
        <taxon>Bacilli</taxon>
        <taxon>Bacillales</taxon>
        <taxon>Bacillaceae</taxon>
    </lineage>
</organism>
<dbReference type="PANTHER" id="PTHR11113">
    <property type="entry name" value="N-ACETYLGLUCOSAMINE-6-PHOSPHATE DEACETYLASE"/>
    <property type="match status" value="1"/>
</dbReference>
<dbReference type="InterPro" id="IPR006680">
    <property type="entry name" value="Amidohydro-rel"/>
</dbReference>
<comment type="similarity">
    <text evidence="1">Belongs to the metallo-dependent hydrolases superfamily. Adenine deaminase family.</text>
</comment>
<dbReference type="InterPro" id="IPR026912">
    <property type="entry name" value="Adenine_deam_C"/>
</dbReference>
<evidence type="ECO:0000256" key="4">
    <source>
        <dbReference type="ARBA" id="ARBA00047720"/>
    </source>
</evidence>
<evidence type="ECO:0000259" key="5">
    <source>
        <dbReference type="Pfam" id="PF01979"/>
    </source>
</evidence>
<evidence type="ECO:0000313" key="8">
    <source>
        <dbReference type="Proteomes" id="UP000199668"/>
    </source>
</evidence>
<evidence type="ECO:0000256" key="1">
    <source>
        <dbReference type="ARBA" id="ARBA00006773"/>
    </source>
</evidence>
<evidence type="ECO:0000259" key="6">
    <source>
        <dbReference type="Pfam" id="PF13382"/>
    </source>
</evidence>
<dbReference type="SUPFAM" id="SSF51338">
    <property type="entry name" value="Composite domain of metallo-dependent hydrolases"/>
    <property type="match status" value="1"/>
</dbReference>
<dbReference type="InterPro" id="IPR011059">
    <property type="entry name" value="Metal-dep_hydrolase_composite"/>
</dbReference>
<reference evidence="7 8" key="1">
    <citation type="submission" date="2016-10" db="EMBL/GenBank/DDBJ databases">
        <authorList>
            <person name="de Groot N.N."/>
        </authorList>
    </citation>
    <scope>NUCLEOTIDE SEQUENCE [LARGE SCALE GENOMIC DNA]</scope>
    <source>
        <strain evidence="7 8">CGMCC 1.6134</strain>
    </source>
</reference>
<dbReference type="STRING" id="266892.SAMN04488054_1174"/>
<dbReference type="EMBL" id="FOTY01000017">
    <property type="protein sequence ID" value="SFM13440.1"/>
    <property type="molecule type" value="Genomic_DNA"/>
</dbReference>
<protein>
    <recommendedName>
        <fullName evidence="2">adenine deaminase</fullName>
        <ecNumber evidence="2">3.5.4.2</ecNumber>
    </recommendedName>
</protein>
<feature type="domain" description="Adenine deaminase C-terminal" evidence="6">
    <location>
        <begin position="413"/>
        <end position="572"/>
    </location>
</feature>
<dbReference type="EC" id="3.5.4.2" evidence="2"/>
<comment type="catalytic activity">
    <reaction evidence="4">
        <text>adenine + H2O + H(+) = hypoxanthine + NH4(+)</text>
        <dbReference type="Rhea" id="RHEA:23688"/>
        <dbReference type="ChEBI" id="CHEBI:15377"/>
        <dbReference type="ChEBI" id="CHEBI:15378"/>
        <dbReference type="ChEBI" id="CHEBI:16708"/>
        <dbReference type="ChEBI" id="CHEBI:17368"/>
        <dbReference type="ChEBI" id="CHEBI:28938"/>
        <dbReference type="EC" id="3.5.4.2"/>
    </reaction>
</comment>
<name>A0A1I4NDT1_9BACI</name>
<keyword evidence="8" id="KW-1185">Reference proteome</keyword>
<feature type="domain" description="Amidohydrolase-related" evidence="5">
    <location>
        <begin position="79"/>
        <end position="362"/>
    </location>
</feature>
<proteinExistence type="inferred from homology"/>
<gene>
    <name evidence="7" type="ORF">SAMN04488054_1174</name>
</gene>
<dbReference type="RefSeq" id="WP_245736979.1">
    <property type="nucleotide sequence ID" value="NZ_FOTY01000017.1"/>
</dbReference>
<sequence length="581" mass="66217">MAAQQLFPWDKETLRRHLSVLRGEKAPSKVLQNATYLSSARKAWLEGHIWIYEDRIVYAGKDWPAVTTETEIVDCSGKYVVPGYIEPHAHPFQLYNPHTMAEYASLRGTTTLVNDNMFFFLNIEKEKALTLIEDLNQLPTSMFWWARYDAQTELEEEDSIFSPSQMKAWLEHPLVLQGGELTAWPKVMTGDDTVLHWMQYTKELNKPIEGHLPGASARTINQMALLGVSGDHEAMTGEEALRRLDAGMTTSLRYSSIRPDLPVILEELLEAGITDFSRFTFNTDGSTPSFYKQGVIDKTISIALEKGVPEIEAYEMGSYNNARHFGIDDEIGMIAPGRIAHLNILESPQNPVPEAVLAKGRWILKEGENYYPPRDFKWSSYGVHPFMIDWHLNEEDLHFSMPMGIELVNSVILKPYQMTIDVTTDELNEDHDQCFFVMLDRFGKWRINTVIKGFGSSIGGFATTFSNTGDIVLIGKKKKDMVKAFNELKNHDGGMFLVEDEQVIESIPLKLFGAMSLEPMGNVIEQHERMDQALKERGYPHEDPVYSMLFFSSTHLPYIRITQKGIFDVHKKTVLFPSIMR</sequence>
<dbReference type="GO" id="GO:0000034">
    <property type="term" value="F:adenine deaminase activity"/>
    <property type="evidence" value="ECO:0007669"/>
    <property type="project" value="UniProtKB-EC"/>
</dbReference>
<keyword evidence="3" id="KW-0378">Hydrolase</keyword>